<proteinExistence type="inferred from homology"/>
<evidence type="ECO:0000256" key="5">
    <source>
        <dbReference type="PIRSR" id="PIRSR622684-1"/>
    </source>
</evidence>
<dbReference type="SMART" id="SM00230">
    <property type="entry name" value="CysPc"/>
    <property type="match status" value="1"/>
</dbReference>
<feature type="compositionally biased region" description="Low complexity" evidence="7">
    <location>
        <begin position="831"/>
        <end position="845"/>
    </location>
</feature>
<dbReference type="InterPro" id="IPR001300">
    <property type="entry name" value="Peptidase_C2_calpain_cat"/>
</dbReference>
<feature type="compositionally biased region" description="Polar residues" evidence="7">
    <location>
        <begin position="735"/>
        <end position="744"/>
    </location>
</feature>
<accession>A0A8H3F088</accession>
<evidence type="ECO:0000256" key="1">
    <source>
        <dbReference type="ARBA" id="ARBA00007623"/>
    </source>
</evidence>
<feature type="region of interest" description="Disordered" evidence="7">
    <location>
        <begin position="622"/>
        <end position="641"/>
    </location>
</feature>
<protein>
    <recommendedName>
        <fullName evidence="8">Calpain catalytic domain-containing protein</fullName>
    </recommendedName>
</protein>
<dbReference type="AlphaFoldDB" id="A0A8H3F088"/>
<dbReference type="CDD" id="cd00044">
    <property type="entry name" value="CysPc"/>
    <property type="match status" value="1"/>
</dbReference>
<evidence type="ECO:0000256" key="4">
    <source>
        <dbReference type="ARBA" id="ARBA00022807"/>
    </source>
</evidence>
<feature type="compositionally biased region" description="Polar residues" evidence="7">
    <location>
        <begin position="692"/>
        <end position="701"/>
    </location>
</feature>
<dbReference type="EMBL" id="CAJPDT010000014">
    <property type="protein sequence ID" value="CAF9914835.1"/>
    <property type="molecule type" value="Genomic_DNA"/>
</dbReference>
<dbReference type="Proteomes" id="UP000664534">
    <property type="component" value="Unassembled WGS sequence"/>
</dbReference>
<comment type="similarity">
    <text evidence="1">Belongs to the peptidase C2 family.</text>
</comment>
<keyword evidence="2 6" id="KW-0645">Protease</keyword>
<keyword evidence="3 6" id="KW-0378">Hydrolase</keyword>
<reference evidence="9" key="1">
    <citation type="submission" date="2021-03" db="EMBL/GenBank/DDBJ databases">
        <authorList>
            <person name="Tagirdzhanova G."/>
        </authorList>
    </citation>
    <scope>NUCLEOTIDE SEQUENCE</scope>
</reference>
<feature type="compositionally biased region" description="Basic and acidic residues" evidence="7">
    <location>
        <begin position="622"/>
        <end position="636"/>
    </location>
</feature>
<feature type="active site" evidence="5 6">
    <location>
        <position position="356"/>
    </location>
</feature>
<dbReference type="PRINTS" id="PR00704">
    <property type="entry name" value="CALPAIN"/>
</dbReference>
<feature type="domain" description="Calpain catalytic" evidence="8">
    <location>
        <begin position="103"/>
        <end position="432"/>
    </location>
</feature>
<feature type="region of interest" description="Disordered" evidence="7">
    <location>
        <begin position="649"/>
        <end position="871"/>
    </location>
</feature>
<feature type="compositionally biased region" description="Polar residues" evidence="7">
    <location>
        <begin position="670"/>
        <end position="679"/>
    </location>
</feature>
<evidence type="ECO:0000256" key="6">
    <source>
        <dbReference type="PROSITE-ProRule" id="PRU00239"/>
    </source>
</evidence>
<feature type="compositionally biased region" description="Basic residues" evidence="7">
    <location>
        <begin position="585"/>
        <end position="600"/>
    </location>
</feature>
<dbReference type="Pfam" id="PF00648">
    <property type="entry name" value="Peptidase_C2"/>
    <property type="match status" value="2"/>
</dbReference>
<feature type="region of interest" description="Disordered" evidence="7">
    <location>
        <begin position="921"/>
        <end position="950"/>
    </location>
</feature>
<dbReference type="PANTHER" id="PTHR10183:SF379">
    <property type="entry name" value="CALPAIN-5"/>
    <property type="match status" value="1"/>
</dbReference>
<evidence type="ECO:0000256" key="7">
    <source>
        <dbReference type="SAM" id="MobiDB-lite"/>
    </source>
</evidence>
<feature type="compositionally biased region" description="Basic and acidic residues" evidence="7">
    <location>
        <begin position="779"/>
        <end position="792"/>
    </location>
</feature>
<dbReference type="PANTHER" id="PTHR10183">
    <property type="entry name" value="CALPAIN"/>
    <property type="match status" value="1"/>
</dbReference>
<dbReference type="GO" id="GO:0004198">
    <property type="term" value="F:calcium-dependent cysteine-type endopeptidase activity"/>
    <property type="evidence" value="ECO:0007669"/>
    <property type="project" value="InterPro"/>
</dbReference>
<dbReference type="OrthoDB" id="424753at2759"/>
<feature type="compositionally biased region" description="Low complexity" evidence="7">
    <location>
        <begin position="752"/>
        <end position="766"/>
    </location>
</feature>
<gene>
    <name evidence="9" type="ORF">IMSHALPRED_002254</name>
</gene>
<keyword evidence="4 6" id="KW-0788">Thiol protease</keyword>
<dbReference type="SUPFAM" id="SSF54001">
    <property type="entry name" value="Cysteine proteinases"/>
    <property type="match status" value="1"/>
</dbReference>
<feature type="region of interest" description="Disordered" evidence="7">
    <location>
        <begin position="576"/>
        <end position="603"/>
    </location>
</feature>
<dbReference type="PROSITE" id="PS50203">
    <property type="entry name" value="CALPAIN_CAT"/>
    <property type="match status" value="1"/>
</dbReference>
<feature type="region of interest" description="Disordered" evidence="7">
    <location>
        <begin position="1"/>
        <end position="29"/>
    </location>
</feature>
<feature type="active site" evidence="5 6">
    <location>
        <position position="376"/>
    </location>
</feature>
<evidence type="ECO:0000259" key="8">
    <source>
        <dbReference type="PROSITE" id="PS50203"/>
    </source>
</evidence>
<comment type="caution">
    <text evidence="9">The sequence shown here is derived from an EMBL/GenBank/DDBJ whole genome shotgun (WGS) entry which is preliminary data.</text>
</comment>
<dbReference type="InterPro" id="IPR022684">
    <property type="entry name" value="Calpain_cysteine_protease"/>
</dbReference>
<dbReference type="InterPro" id="IPR038765">
    <property type="entry name" value="Papain-like_cys_pep_sf"/>
</dbReference>
<evidence type="ECO:0000256" key="2">
    <source>
        <dbReference type="ARBA" id="ARBA00022670"/>
    </source>
</evidence>
<feature type="active site" evidence="5 6">
    <location>
        <position position="173"/>
    </location>
</feature>
<evidence type="ECO:0000313" key="10">
    <source>
        <dbReference type="Proteomes" id="UP000664534"/>
    </source>
</evidence>
<evidence type="ECO:0000313" key="9">
    <source>
        <dbReference type="EMBL" id="CAF9914835.1"/>
    </source>
</evidence>
<name>A0A8H3F088_9LECA</name>
<sequence>MSAVNSDAETKSDSKPPLPPNMTSKNVPPQQSIDRFWKRFTTKYPGKPFTVLPDNLYAKRAAVQAARNAGLPKNAVASYEQAAATCKAKVEKIVHDCRRLNQKYKDPHFDIEFDFMQWQWYQRAEDCLVALDAGHAHLRPMSVKRIEDIFDEPHFCIDGMTASDVRQGRDGDCWFMSSVCTLSNKEDLLEKVCVARDEKVGVYGFVFHRDGEWISEVIDDKLYLAKEDFHESFWERYDWLTINIPNPDDEYRKVMQTGSKALYFAQCRDQNETWLPLLEKAYAKAHGDYGVIEGGWVGEGLEDLTGGVTSELFAADILDKDKFWADELMNVNKLFLFGLAQMGGRYGERQGIIEQHAYSIMETKELDQFRLLKIRNPWGKKEWDGPWSDGSEEWTPDRMRRLNHQFGNDGVFWISYKDLLKHFQHIDRTRLFGADWSIAQHWTSVNVPWSVDYLDTHFRVSLSKASPVVIVLSQLDDRYFQGLVGQYYFQLQYRLHKDGEADYIARSKPSYFMNRSATTELDLEAGQYLVMIKITASRDKSRKTPEEIVKKTCQTRPDKLMAVGLSYDLAHAKGHLKESGLERKDRRRRERRDKRKVKAKKAFEAQKLVDKKEKLRRLRLEAKEKAKRGNEPKDDQDTNNGIEISIRMGESTLKPSKSQSADDAVGGSKVVSQEGTSKQLKIIVEASDKAESTTGGDQTTSEEIKQPITGEDQQAKALKQALEGNNQGEIEHTDATATSAPDSGQDSEKARSNATACTSASSSSATEGSDETKGQPSAKLDEKAIAGEKVTDTKASTGIGGSANESNAINIDGQLQNLTLDNMSDDGLTWSSDVDVPFDSSSNSDSDSDTEEPAPAPTEPASEQPADDVANDPWNAVCVFGLRVYSKGSQAEIEVVKKLNDDDSAGSKKLDVDDQAADATKKLQKGSAKEEQQLENVGTAPAWAEESKQG</sequence>
<dbReference type="Gene3D" id="3.90.70.10">
    <property type="entry name" value="Cysteine proteinases"/>
    <property type="match status" value="1"/>
</dbReference>
<evidence type="ECO:0000256" key="3">
    <source>
        <dbReference type="ARBA" id="ARBA00022801"/>
    </source>
</evidence>
<keyword evidence="10" id="KW-1185">Reference proteome</keyword>
<feature type="compositionally biased region" description="Polar residues" evidence="7">
    <location>
        <begin position="803"/>
        <end position="822"/>
    </location>
</feature>
<organism evidence="9 10">
    <name type="scientific">Imshaugia aleurites</name>
    <dbReference type="NCBI Taxonomy" id="172621"/>
    <lineage>
        <taxon>Eukaryota</taxon>
        <taxon>Fungi</taxon>
        <taxon>Dikarya</taxon>
        <taxon>Ascomycota</taxon>
        <taxon>Pezizomycotina</taxon>
        <taxon>Lecanoromycetes</taxon>
        <taxon>OSLEUM clade</taxon>
        <taxon>Lecanoromycetidae</taxon>
        <taxon>Lecanorales</taxon>
        <taxon>Lecanorineae</taxon>
        <taxon>Parmeliaceae</taxon>
        <taxon>Imshaugia</taxon>
    </lineage>
</organism>
<dbReference type="GO" id="GO:0006508">
    <property type="term" value="P:proteolysis"/>
    <property type="evidence" value="ECO:0007669"/>
    <property type="project" value="UniProtKB-KW"/>
</dbReference>